<comment type="caution">
    <text evidence="6">The sequence shown here is derived from an EMBL/GenBank/DDBJ whole genome shotgun (WGS) entry which is preliminary data.</text>
</comment>
<proteinExistence type="predicted"/>
<keyword evidence="3" id="KW-0408">Iron</keyword>
<evidence type="ECO:0000256" key="3">
    <source>
        <dbReference type="ARBA" id="ARBA00023004"/>
    </source>
</evidence>
<dbReference type="PANTHER" id="PTHR21496:SF23">
    <property type="entry name" value="3-PHENYLPROPIONATE_CINNAMIC ACID DIOXYGENASE FERREDOXIN SUBUNIT"/>
    <property type="match status" value="1"/>
</dbReference>
<organism evidence="6 9">
    <name type="scientific">Carbonactinospora thermoautotrophica</name>
    <dbReference type="NCBI Taxonomy" id="1469144"/>
    <lineage>
        <taxon>Bacteria</taxon>
        <taxon>Bacillati</taxon>
        <taxon>Actinomycetota</taxon>
        <taxon>Actinomycetes</taxon>
        <taxon>Kitasatosporales</taxon>
        <taxon>Carbonactinosporaceae</taxon>
        <taxon>Carbonactinospora</taxon>
    </lineage>
</organism>
<dbReference type="EMBL" id="JYIJ01000015">
    <property type="protein sequence ID" value="KWX04380.1"/>
    <property type="molecule type" value="Genomic_DNA"/>
</dbReference>
<reference evidence="6" key="3">
    <citation type="submission" date="2015-04" db="EMBL/GenBank/DDBJ databases">
        <title>Physiological reanalysis, assessment of diazotrophy, and genome sequences of multiple isolates of Streptomyces thermoautotrophicus.</title>
        <authorList>
            <person name="MacKellar D.C."/>
            <person name="Lieber L."/>
            <person name="Norman J."/>
            <person name="Bolger A."/>
            <person name="Tobin C."/>
            <person name="Murray J.W."/>
            <person name="Woodward J."/>
            <person name="Friesen M."/>
            <person name="Prell J."/>
        </authorList>
    </citation>
    <scope>NUCLEOTIDE SEQUENCE [LARGE SCALE GENOMIC DNA]</scope>
    <source>
        <strain evidence="6">H1</strain>
    </source>
</reference>
<keyword evidence="1" id="KW-0001">2Fe-2S</keyword>
<evidence type="ECO:0000313" key="6">
    <source>
        <dbReference type="EMBL" id="KWW99924.1"/>
    </source>
</evidence>
<evidence type="ECO:0000313" key="8">
    <source>
        <dbReference type="EMBL" id="KWX07157.1"/>
    </source>
</evidence>
<keyword evidence="4" id="KW-0411">Iron-sulfur</keyword>
<sequence>MTEYVKACPLADVPEGGAVHCELAGKPVAIVRSEGEVYAIHDVCSHANVALSEGEVEDGTIECWLHGSRFDLRTGKPTGLPATQPVPVYPVKIEGDGADATVYVAVNEQES</sequence>
<dbReference type="Proteomes" id="UP000070659">
    <property type="component" value="Unassembled WGS sequence"/>
</dbReference>
<reference evidence="7 11" key="1">
    <citation type="submission" date="2015-02" db="EMBL/GenBank/DDBJ databases">
        <title>Physiological reanalysis, assessment of diazotrophy, and genome sequences of multiple isolates of Streptomyces thermoautotrophicus.</title>
        <authorList>
            <person name="MacKellar D.C."/>
            <person name="Lieber L."/>
            <person name="Norman J."/>
            <person name="Bolger A."/>
            <person name="Tobin C."/>
            <person name="Murray J.W."/>
            <person name="Prell J."/>
        </authorList>
    </citation>
    <scope>NUCLEOTIDE SEQUENCE [LARGE SCALE GENOMIC DNA]</scope>
    <source>
        <strain evidence="7 11">UBT1</strain>
    </source>
</reference>
<dbReference type="InterPro" id="IPR017941">
    <property type="entry name" value="Rieske_2Fe-2S"/>
</dbReference>
<dbReference type="GO" id="GO:0004497">
    <property type="term" value="F:monooxygenase activity"/>
    <property type="evidence" value="ECO:0007669"/>
    <property type="project" value="UniProtKB-ARBA"/>
</dbReference>
<dbReference type="RefSeq" id="WP_066886044.1">
    <property type="nucleotide sequence ID" value="NZ_CP171739.1"/>
</dbReference>
<dbReference type="AlphaFoldDB" id="A0A132MPX8"/>
<evidence type="ECO:0000313" key="10">
    <source>
        <dbReference type="Proteomes" id="UP000070598"/>
    </source>
</evidence>
<evidence type="ECO:0000313" key="9">
    <source>
        <dbReference type="Proteomes" id="UP000070188"/>
    </source>
</evidence>
<dbReference type="GO" id="GO:0016705">
    <property type="term" value="F:oxidoreductase activity, acting on paired donors, with incorporation or reduction of molecular oxygen"/>
    <property type="evidence" value="ECO:0007669"/>
    <property type="project" value="UniProtKB-ARBA"/>
</dbReference>
<evidence type="ECO:0000256" key="2">
    <source>
        <dbReference type="ARBA" id="ARBA00022723"/>
    </source>
</evidence>
<feature type="domain" description="Rieske" evidence="5">
    <location>
        <begin position="5"/>
        <end position="100"/>
    </location>
</feature>
<dbReference type="STRING" id="1469144.LI90_1564"/>
<keyword evidence="9" id="KW-1185">Reference proteome</keyword>
<dbReference type="InterPro" id="IPR036922">
    <property type="entry name" value="Rieske_2Fe-2S_sf"/>
</dbReference>
<dbReference type="SUPFAM" id="SSF50022">
    <property type="entry name" value="ISP domain"/>
    <property type="match status" value="1"/>
</dbReference>
<dbReference type="CDD" id="cd03528">
    <property type="entry name" value="Rieske_RO_ferredoxin"/>
    <property type="match status" value="1"/>
</dbReference>
<protein>
    <submittedName>
        <fullName evidence="6">Rieske (2Fe-2S) iron-sulfur domain-containing protein</fullName>
    </submittedName>
</protein>
<keyword evidence="2" id="KW-0479">Metal-binding</keyword>
<evidence type="ECO:0000313" key="7">
    <source>
        <dbReference type="EMBL" id="KWX04380.1"/>
    </source>
</evidence>
<dbReference type="GO" id="GO:0051537">
    <property type="term" value="F:2 iron, 2 sulfur cluster binding"/>
    <property type="evidence" value="ECO:0007669"/>
    <property type="project" value="UniProtKB-KW"/>
</dbReference>
<dbReference type="EMBL" id="JYIK01001071">
    <property type="protein sequence ID" value="KWX07157.1"/>
    <property type="molecule type" value="Genomic_DNA"/>
</dbReference>
<dbReference type="PANTHER" id="PTHR21496">
    <property type="entry name" value="FERREDOXIN-RELATED"/>
    <property type="match status" value="1"/>
</dbReference>
<evidence type="ECO:0000313" key="11">
    <source>
        <dbReference type="Proteomes" id="UP000070659"/>
    </source>
</evidence>
<dbReference type="PROSITE" id="PS51296">
    <property type="entry name" value="RIESKE"/>
    <property type="match status" value="1"/>
</dbReference>
<dbReference type="Gene3D" id="2.102.10.10">
    <property type="entry name" value="Rieske [2Fe-2S] iron-sulphur domain"/>
    <property type="match status" value="1"/>
</dbReference>
<evidence type="ECO:0000256" key="4">
    <source>
        <dbReference type="ARBA" id="ARBA00023014"/>
    </source>
</evidence>
<dbReference type="Pfam" id="PF00355">
    <property type="entry name" value="Rieske"/>
    <property type="match status" value="1"/>
</dbReference>
<evidence type="ECO:0000259" key="5">
    <source>
        <dbReference type="PROSITE" id="PS51296"/>
    </source>
</evidence>
<evidence type="ECO:0000256" key="1">
    <source>
        <dbReference type="ARBA" id="ARBA00022714"/>
    </source>
</evidence>
<dbReference type="OrthoDB" id="147178at2"/>
<dbReference type="Proteomes" id="UP000070598">
    <property type="component" value="Unassembled WGS sequence"/>
</dbReference>
<name>A0A132MPX8_9ACTN</name>
<dbReference type="PATRIC" id="fig|1469144.10.peg.1711"/>
<reference evidence="9" key="4">
    <citation type="submission" date="2015-04" db="EMBL/GenBank/DDBJ databases">
        <title>Physiological reanalysis, assessment of diazotrophy, and genome sequences of multiple isolates of Streptomyces thermoautotrophicus.</title>
        <authorList>
            <person name="MacKellar D.C."/>
            <person name="Lieber L."/>
            <person name="Norman J."/>
            <person name="Bolger A."/>
            <person name="Tobin C."/>
            <person name="Murray J.W."/>
            <person name="Chang R."/>
            <person name="Ford T."/>
            <person name="Nguyen P.Q."/>
            <person name="Woodward J."/>
            <person name="Permingeat H."/>
            <person name="Joshi N.S."/>
            <person name="Silver P.A."/>
            <person name="Usadel B."/>
            <person name="Rutherford A.W."/>
            <person name="Friesen M."/>
            <person name="Prell J."/>
        </authorList>
    </citation>
    <scope>NUCLEOTIDE SEQUENCE [LARGE SCALE GENOMIC DNA]</scope>
    <source>
        <strain evidence="9">H1</strain>
    </source>
</reference>
<dbReference type="EMBL" id="LAXD01000001">
    <property type="protein sequence ID" value="KWW99924.1"/>
    <property type="molecule type" value="Genomic_DNA"/>
</dbReference>
<dbReference type="GO" id="GO:0046872">
    <property type="term" value="F:metal ion binding"/>
    <property type="evidence" value="ECO:0007669"/>
    <property type="project" value="UniProtKB-KW"/>
</dbReference>
<gene>
    <name evidence="6" type="ORF">LI90_1564</name>
    <name evidence="7" type="ORF">TH66_07180</name>
    <name evidence="8" type="ORF">TR74_19650</name>
</gene>
<accession>A0A132MPX8</accession>
<dbReference type="Proteomes" id="UP000070188">
    <property type="component" value="Unassembled WGS sequence"/>
</dbReference>
<reference evidence="10" key="2">
    <citation type="submission" date="2015-02" db="EMBL/GenBank/DDBJ databases">
        <title>Physiological reanalysis, assessment of diazotrophy, and genome sequences of multiple isolates of Streptomyces thermoautotrophicus.</title>
        <authorList>
            <person name="MacKellar D.C."/>
            <person name="Lieber L."/>
            <person name="Norman J."/>
            <person name="Bolger A."/>
            <person name="Tobin C."/>
            <person name="Murray J.W."/>
            <person name="Friesen M."/>
            <person name="Prell J."/>
        </authorList>
    </citation>
    <scope>NUCLEOTIDE SEQUENCE [LARGE SCALE GENOMIC DNA]</scope>
    <source>
        <strain evidence="10">UBT1</strain>
    </source>
</reference>